<proteinExistence type="inferred from homology"/>
<accession>A0A915PFA4</accession>
<dbReference type="PANTHER" id="PTHR31634">
    <property type="entry name" value="BLOC-1-RELATED COMPLEX SUBUNIT 5"/>
    <property type="match status" value="1"/>
</dbReference>
<dbReference type="AlphaFoldDB" id="A0A915PFA4"/>
<dbReference type="GO" id="GO:0098574">
    <property type="term" value="C:cytoplasmic side of lysosomal membrane"/>
    <property type="evidence" value="ECO:0007669"/>
    <property type="project" value="TreeGrafter"/>
</dbReference>
<name>A0A915PFA4_9BILA</name>
<evidence type="ECO:0000313" key="8">
    <source>
        <dbReference type="WBParaSite" id="sdigi.contig139.g5092.t1"/>
    </source>
</evidence>
<sequence>MGNGQSGSDINIPLSNSFLSTKKSVPKTKGKVIVVKERTLDQSCSKNDDIIKRFMGIPKFYPILKSALNQPGLRDLSETIFKINARTLLRFSYRLQEHLSQCASTVAVEQELLGDAMKDVDHNISLLLMHFDDRKKSMDRFQNYLEKINDLQAHITNLRFLFEDLIPITENLNEILPEQRRLSVLNIGRFISAIKDASERRRSETVQALESGTYAVENNEANLHIKPVDEVAVVDKNII</sequence>
<dbReference type="GO" id="GO:0072384">
    <property type="term" value="P:organelle transport along microtubule"/>
    <property type="evidence" value="ECO:0007669"/>
    <property type="project" value="TreeGrafter"/>
</dbReference>
<evidence type="ECO:0000313" key="7">
    <source>
        <dbReference type="Proteomes" id="UP000887581"/>
    </source>
</evidence>
<keyword evidence="4" id="KW-0472">Membrane</keyword>
<dbReference type="CDD" id="cd22789">
    <property type="entry name" value="BORCS5-like"/>
    <property type="match status" value="1"/>
</dbReference>
<evidence type="ECO:0000256" key="5">
    <source>
        <dbReference type="ARBA" id="ARBA00023228"/>
    </source>
</evidence>
<dbReference type="PANTHER" id="PTHR31634:SF2">
    <property type="entry name" value="BLOC-1-RELATED COMPLEX SUBUNIT 5"/>
    <property type="match status" value="1"/>
</dbReference>
<protein>
    <recommendedName>
        <fullName evidence="3">BLOC-1-related complex subunit 5</fullName>
    </recommendedName>
</protein>
<evidence type="ECO:0000256" key="6">
    <source>
        <dbReference type="ARBA" id="ARBA00023288"/>
    </source>
</evidence>
<dbReference type="Proteomes" id="UP000887581">
    <property type="component" value="Unplaced"/>
</dbReference>
<comment type="subcellular location">
    <subcellularLocation>
        <location evidence="1">Lysosome membrane</location>
        <topology evidence="1">Lipid-anchor</topology>
        <orientation evidence="1">Cytoplasmic side</orientation>
    </subcellularLocation>
</comment>
<dbReference type="GO" id="GO:0030672">
    <property type="term" value="C:synaptic vesicle membrane"/>
    <property type="evidence" value="ECO:0007669"/>
    <property type="project" value="TreeGrafter"/>
</dbReference>
<evidence type="ECO:0000256" key="1">
    <source>
        <dbReference type="ARBA" id="ARBA00004122"/>
    </source>
</evidence>
<keyword evidence="6" id="KW-0449">Lipoprotein</keyword>
<dbReference type="WBParaSite" id="sdigi.contig139.g5092.t1">
    <property type="protein sequence ID" value="sdigi.contig139.g5092.t1"/>
    <property type="gene ID" value="sdigi.contig139.g5092"/>
</dbReference>
<dbReference type="Pfam" id="PF10158">
    <property type="entry name" value="LOH1CR12"/>
    <property type="match status" value="1"/>
</dbReference>
<evidence type="ECO:0000256" key="4">
    <source>
        <dbReference type="ARBA" id="ARBA00023136"/>
    </source>
</evidence>
<keyword evidence="7" id="KW-1185">Reference proteome</keyword>
<organism evidence="7 8">
    <name type="scientific">Setaria digitata</name>
    <dbReference type="NCBI Taxonomy" id="48799"/>
    <lineage>
        <taxon>Eukaryota</taxon>
        <taxon>Metazoa</taxon>
        <taxon>Ecdysozoa</taxon>
        <taxon>Nematoda</taxon>
        <taxon>Chromadorea</taxon>
        <taxon>Rhabditida</taxon>
        <taxon>Spirurina</taxon>
        <taxon>Spiruromorpha</taxon>
        <taxon>Filarioidea</taxon>
        <taxon>Setariidae</taxon>
        <taxon>Setaria</taxon>
    </lineage>
</organism>
<dbReference type="GO" id="GO:0099078">
    <property type="term" value="C:BORC complex"/>
    <property type="evidence" value="ECO:0007669"/>
    <property type="project" value="TreeGrafter"/>
</dbReference>
<comment type="similarity">
    <text evidence="2">Belongs to the BORCS5 family.</text>
</comment>
<reference evidence="8" key="1">
    <citation type="submission" date="2022-11" db="UniProtKB">
        <authorList>
            <consortium name="WormBaseParasite"/>
        </authorList>
    </citation>
    <scope>IDENTIFICATION</scope>
</reference>
<dbReference type="GO" id="GO:0032418">
    <property type="term" value="P:lysosome localization"/>
    <property type="evidence" value="ECO:0007669"/>
    <property type="project" value="InterPro"/>
</dbReference>
<evidence type="ECO:0000256" key="3">
    <source>
        <dbReference type="ARBA" id="ARBA00022300"/>
    </source>
</evidence>
<keyword evidence="5" id="KW-0458">Lysosome</keyword>
<evidence type="ECO:0000256" key="2">
    <source>
        <dbReference type="ARBA" id="ARBA00010235"/>
    </source>
</evidence>
<dbReference type="GO" id="GO:1903744">
    <property type="term" value="P:positive regulation of anterograde synaptic vesicle transport"/>
    <property type="evidence" value="ECO:0007669"/>
    <property type="project" value="TreeGrafter"/>
</dbReference>
<dbReference type="InterPro" id="IPR018780">
    <property type="entry name" value="TBORCS5"/>
</dbReference>